<comment type="caution">
    <text evidence="1">The sequence shown here is derived from an EMBL/GenBank/DDBJ whole genome shotgun (WGS) entry which is preliminary data.</text>
</comment>
<protein>
    <submittedName>
        <fullName evidence="1">Uncharacterized protein</fullName>
    </submittedName>
</protein>
<proteinExistence type="predicted"/>
<dbReference type="EMBL" id="CADEAL010004258">
    <property type="protein sequence ID" value="CAB1455519.1"/>
    <property type="molecule type" value="Genomic_DNA"/>
</dbReference>
<sequence length="72" mass="8395">MTTSLDPFDWLRLKDILKSKAYVEYHAHLIPVIFSTWTSCIVNTFNTVTEAFGRWLPQSNCGLFLVPTMWKN</sequence>
<name>A0A9N7ZBC7_PLEPL</name>
<accession>A0A9N7ZBC7</accession>
<keyword evidence="2" id="KW-1185">Reference proteome</keyword>
<dbReference type="Proteomes" id="UP001153269">
    <property type="component" value="Unassembled WGS sequence"/>
</dbReference>
<reference evidence="1" key="1">
    <citation type="submission" date="2020-03" db="EMBL/GenBank/DDBJ databases">
        <authorList>
            <person name="Weist P."/>
        </authorList>
    </citation>
    <scope>NUCLEOTIDE SEQUENCE</scope>
</reference>
<evidence type="ECO:0000313" key="1">
    <source>
        <dbReference type="EMBL" id="CAB1455519.1"/>
    </source>
</evidence>
<organism evidence="1 2">
    <name type="scientific">Pleuronectes platessa</name>
    <name type="common">European plaice</name>
    <dbReference type="NCBI Taxonomy" id="8262"/>
    <lineage>
        <taxon>Eukaryota</taxon>
        <taxon>Metazoa</taxon>
        <taxon>Chordata</taxon>
        <taxon>Craniata</taxon>
        <taxon>Vertebrata</taxon>
        <taxon>Euteleostomi</taxon>
        <taxon>Actinopterygii</taxon>
        <taxon>Neopterygii</taxon>
        <taxon>Teleostei</taxon>
        <taxon>Neoteleostei</taxon>
        <taxon>Acanthomorphata</taxon>
        <taxon>Carangaria</taxon>
        <taxon>Pleuronectiformes</taxon>
        <taxon>Pleuronectoidei</taxon>
        <taxon>Pleuronectidae</taxon>
        <taxon>Pleuronectes</taxon>
    </lineage>
</organism>
<dbReference type="AlphaFoldDB" id="A0A9N7ZBC7"/>
<evidence type="ECO:0000313" key="2">
    <source>
        <dbReference type="Proteomes" id="UP001153269"/>
    </source>
</evidence>
<gene>
    <name evidence="1" type="ORF">PLEPLA_LOCUS43295</name>
</gene>